<dbReference type="SUPFAM" id="SSF50129">
    <property type="entry name" value="GroES-like"/>
    <property type="match status" value="1"/>
</dbReference>
<dbReference type="InterPro" id="IPR013149">
    <property type="entry name" value="ADH-like_C"/>
</dbReference>
<dbReference type="Pfam" id="PF16884">
    <property type="entry name" value="ADH_N_2"/>
    <property type="match status" value="1"/>
</dbReference>
<evidence type="ECO:0000256" key="1">
    <source>
        <dbReference type="ARBA" id="ARBA00023002"/>
    </source>
</evidence>
<dbReference type="Proteomes" id="UP001595713">
    <property type="component" value="Unassembled WGS sequence"/>
</dbReference>
<dbReference type="RefSeq" id="WP_261292948.1">
    <property type="nucleotide sequence ID" value="NZ_JANQBK010000001.1"/>
</dbReference>
<dbReference type="SUPFAM" id="SSF51735">
    <property type="entry name" value="NAD(P)-binding Rossmann-fold domains"/>
    <property type="match status" value="1"/>
</dbReference>
<comment type="caution">
    <text evidence="4">The sequence shown here is derived from an EMBL/GenBank/DDBJ whole genome shotgun (WGS) entry which is preliminary data.</text>
</comment>
<dbReference type="InterPro" id="IPR041694">
    <property type="entry name" value="ADH_N_2"/>
</dbReference>
<dbReference type="CDD" id="cd05288">
    <property type="entry name" value="PGDH"/>
    <property type="match status" value="1"/>
</dbReference>
<reference evidence="5" key="1">
    <citation type="journal article" date="2019" name="Int. J. Syst. Evol. Microbiol.">
        <title>The Global Catalogue of Microorganisms (GCM) 10K type strain sequencing project: providing services to taxonomists for standard genome sequencing and annotation.</title>
        <authorList>
            <consortium name="The Broad Institute Genomics Platform"/>
            <consortium name="The Broad Institute Genome Sequencing Center for Infectious Disease"/>
            <person name="Wu L."/>
            <person name="Ma J."/>
        </authorList>
    </citation>
    <scope>NUCLEOTIDE SEQUENCE [LARGE SCALE GENOMIC DNA]</scope>
    <source>
        <strain evidence="5">KCTC 42739</strain>
    </source>
</reference>
<protein>
    <submittedName>
        <fullName evidence="4">Zinc-binding dehydrogenase</fullName>
    </submittedName>
</protein>
<dbReference type="InterPro" id="IPR011032">
    <property type="entry name" value="GroES-like_sf"/>
</dbReference>
<keyword evidence="1" id="KW-0560">Oxidoreductase</keyword>
<dbReference type="Gene3D" id="3.90.180.10">
    <property type="entry name" value="Medium-chain alcohol dehydrogenases, catalytic domain"/>
    <property type="match status" value="1"/>
</dbReference>
<dbReference type="Pfam" id="PF00107">
    <property type="entry name" value="ADH_zinc_N"/>
    <property type="match status" value="1"/>
</dbReference>
<organism evidence="4 5">
    <name type="scientific">Sphingomonas hylomeconis</name>
    <dbReference type="NCBI Taxonomy" id="1395958"/>
    <lineage>
        <taxon>Bacteria</taxon>
        <taxon>Pseudomonadati</taxon>
        <taxon>Pseudomonadota</taxon>
        <taxon>Alphaproteobacteria</taxon>
        <taxon>Sphingomonadales</taxon>
        <taxon>Sphingomonadaceae</taxon>
        <taxon>Sphingomonas</taxon>
    </lineage>
</organism>
<dbReference type="EMBL" id="JBHRXP010000007">
    <property type="protein sequence ID" value="MFC3581185.1"/>
    <property type="molecule type" value="Genomic_DNA"/>
</dbReference>
<evidence type="ECO:0000313" key="5">
    <source>
        <dbReference type="Proteomes" id="UP001595713"/>
    </source>
</evidence>
<feature type="domain" description="Oxidoreductase N-terminal" evidence="3">
    <location>
        <begin position="6"/>
        <end position="113"/>
    </location>
</feature>
<dbReference type="PANTHER" id="PTHR43205:SF7">
    <property type="entry name" value="PROSTAGLANDIN REDUCTASE 1"/>
    <property type="match status" value="1"/>
</dbReference>
<accession>A0ABV7T0T4</accession>
<dbReference type="InterPro" id="IPR045010">
    <property type="entry name" value="MDR_fam"/>
</dbReference>
<evidence type="ECO:0000259" key="3">
    <source>
        <dbReference type="Pfam" id="PF16884"/>
    </source>
</evidence>
<sequence length="329" mass="35113">MSIVIREVVLRHALTDAPRASDFDIVERRLPDTLPAGTVHVRLLWLGLDPYIGQTLRARHMGEKPPAPGEPLPAESVGIVLASNDAGFVAGDHVVGNCGWAEEAIVPVARLRRVDPTIAIAEHLGVLGMPGLTAWAGMTQLAKVKEGDLFTVDAAAGIVAGTAGQIAKIAGATVVGIAGGAAKCAIATDRYGFDDCVDYSLEGWEEKLPRDISVHFENVGQRVLDAVLPRLAINARMVLCGLAQHYGDGSVARMPVGTIIGKRAQIFGLVVYDYFARREEWVSFAAPHIRDGRLIEVQDIAEGLEQAGAQIERVSLGRNEGRALVRIGT</sequence>
<keyword evidence="5" id="KW-1185">Reference proteome</keyword>
<dbReference type="InterPro" id="IPR036291">
    <property type="entry name" value="NAD(P)-bd_dom_sf"/>
</dbReference>
<dbReference type="Gene3D" id="3.40.50.720">
    <property type="entry name" value="NAD(P)-binding Rossmann-like Domain"/>
    <property type="match status" value="1"/>
</dbReference>
<evidence type="ECO:0000313" key="4">
    <source>
        <dbReference type="EMBL" id="MFC3581185.1"/>
    </source>
</evidence>
<dbReference type="PANTHER" id="PTHR43205">
    <property type="entry name" value="PROSTAGLANDIN REDUCTASE"/>
    <property type="match status" value="1"/>
</dbReference>
<name>A0ABV7T0T4_9SPHN</name>
<feature type="domain" description="Alcohol dehydrogenase-like C-terminal" evidence="2">
    <location>
        <begin position="162"/>
        <end position="281"/>
    </location>
</feature>
<proteinExistence type="predicted"/>
<gene>
    <name evidence="4" type="ORF">ACFONA_13515</name>
</gene>
<evidence type="ECO:0000259" key="2">
    <source>
        <dbReference type="Pfam" id="PF00107"/>
    </source>
</evidence>